<evidence type="ECO:0000313" key="2">
    <source>
        <dbReference type="Proteomes" id="UP000298652"/>
    </source>
</evidence>
<proteinExistence type="predicted"/>
<gene>
    <name evidence="1" type="ORF">SEVIR_2G431750v2</name>
</gene>
<dbReference type="AlphaFoldDB" id="A0A4U6W1W1"/>
<dbReference type="Gramene" id="TKW36301">
    <property type="protein sequence ID" value="TKW36301"/>
    <property type="gene ID" value="SEVIR_2G431750v2"/>
</dbReference>
<sequence length="136" mass="15404">MADCHYRRVLNPDPAYITCPSFLACSPGRLDTPGGWLGFSLLRRRCWHIEGPRDRESSCRWPLRKLVVDGAMEGGGVPGGDGVGDARRLGLILPRHRLRRRARPQERSLIRVVGVIHLEPDRQSILRAYSHVPVHR</sequence>
<dbReference type="EMBL" id="CM016553">
    <property type="protein sequence ID" value="TKW36301.1"/>
    <property type="molecule type" value="Genomic_DNA"/>
</dbReference>
<reference evidence="1" key="1">
    <citation type="submission" date="2019-03" db="EMBL/GenBank/DDBJ databases">
        <title>WGS assembly of Setaria viridis.</title>
        <authorList>
            <person name="Huang P."/>
            <person name="Jenkins J."/>
            <person name="Grimwood J."/>
            <person name="Barry K."/>
            <person name="Healey A."/>
            <person name="Mamidi S."/>
            <person name="Sreedasyam A."/>
            <person name="Shu S."/>
            <person name="Feldman M."/>
            <person name="Wu J."/>
            <person name="Yu Y."/>
            <person name="Chen C."/>
            <person name="Johnson J."/>
            <person name="Rokhsar D."/>
            <person name="Baxter I."/>
            <person name="Schmutz J."/>
            <person name="Brutnell T."/>
            <person name="Kellogg E."/>
        </authorList>
    </citation>
    <scope>NUCLEOTIDE SEQUENCE [LARGE SCALE GENOMIC DNA]</scope>
</reference>
<keyword evidence="2" id="KW-1185">Reference proteome</keyword>
<accession>A0A4U6W1W1</accession>
<organism evidence="1 2">
    <name type="scientific">Setaria viridis</name>
    <name type="common">Green bristlegrass</name>
    <name type="synonym">Setaria italica subsp. viridis</name>
    <dbReference type="NCBI Taxonomy" id="4556"/>
    <lineage>
        <taxon>Eukaryota</taxon>
        <taxon>Viridiplantae</taxon>
        <taxon>Streptophyta</taxon>
        <taxon>Embryophyta</taxon>
        <taxon>Tracheophyta</taxon>
        <taxon>Spermatophyta</taxon>
        <taxon>Magnoliopsida</taxon>
        <taxon>Liliopsida</taxon>
        <taxon>Poales</taxon>
        <taxon>Poaceae</taxon>
        <taxon>PACMAD clade</taxon>
        <taxon>Panicoideae</taxon>
        <taxon>Panicodae</taxon>
        <taxon>Paniceae</taxon>
        <taxon>Cenchrinae</taxon>
        <taxon>Setaria</taxon>
    </lineage>
</organism>
<dbReference type="Proteomes" id="UP000298652">
    <property type="component" value="Chromosome 2"/>
</dbReference>
<dbReference type="PROSITE" id="PS51257">
    <property type="entry name" value="PROKAR_LIPOPROTEIN"/>
    <property type="match status" value="1"/>
</dbReference>
<protein>
    <submittedName>
        <fullName evidence="1">Uncharacterized protein</fullName>
    </submittedName>
</protein>
<name>A0A4U6W1W1_SETVI</name>
<evidence type="ECO:0000313" key="1">
    <source>
        <dbReference type="EMBL" id="TKW36301.1"/>
    </source>
</evidence>